<evidence type="ECO:0000313" key="2">
    <source>
        <dbReference type="EMBL" id="USW59625.1"/>
    </source>
</evidence>
<feature type="region of interest" description="Disordered" evidence="1">
    <location>
        <begin position="70"/>
        <end position="93"/>
    </location>
</feature>
<protein>
    <submittedName>
        <fullName evidence="2">Uncharacterized protein</fullName>
    </submittedName>
</protein>
<evidence type="ECO:0000256" key="1">
    <source>
        <dbReference type="SAM" id="MobiDB-lite"/>
    </source>
</evidence>
<evidence type="ECO:0000313" key="3">
    <source>
        <dbReference type="Proteomes" id="UP001056384"/>
    </source>
</evidence>
<dbReference type="EMBL" id="CP099431">
    <property type="protein sequence ID" value="USW59625.1"/>
    <property type="molecule type" value="Genomic_DNA"/>
</dbReference>
<reference evidence="2" key="1">
    <citation type="submission" date="2022-06" db="EMBL/GenBank/DDBJ databases">
        <title>Complete genome sequences of two strains of the flax pathogen Septoria linicola.</title>
        <authorList>
            <person name="Lapalu N."/>
            <person name="Simon A."/>
            <person name="Demenou B."/>
            <person name="Paumier D."/>
            <person name="Guillot M.-P."/>
            <person name="Gout L."/>
            <person name="Valade R."/>
        </authorList>
    </citation>
    <scope>NUCLEOTIDE SEQUENCE</scope>
    <source>
        <strain evidence="2">SE15195</strain>
    </source>
</reference>
<keyword evidence="3" id="KW-1185">Reference proteome</keyword>
<gene>
    <name evidence="2" type="ORF">Slin15195_G129440</name>
</gene>
<dbReference type="AlphaFoldDB" id="A0A9Q9EQZ4"/>
<dbReference type="Proteomes" id="UP001056384">
    <property type="component" value="Chromosome 14"/>
</dbReference>
<organism evidence="2 3">
    <name type="scientific">Septoria linicola</name>
    <dbReference type="NCBI Taxonomy" id="215465"/>
    <lineage>
        <taxon>Eukaryota</taxon>
        <taxon>Fungi</taxon>
        <taxon>Dikarya</taxon>
        <taxon>Ascomycota</taxon>
        <taxon>Pezizomycotina</taxon>
        <taxon>Dothideomycetes</taxon>
        <taxon>Dothideomycetidae</taxon>
        <taxon>Mycosphaerellales</taxon>
        <taxon>Mycosphaerellaceae</taxon>
        <taxon>Septoria</taxon>
    </lineage>
</organism>
<proteinExistence type="predicted"/>
<name>A0A9Q9EQZ4_9PEZI</name>
<feature type="compositionally biased region" description="Basic and acidic residues" evidence="1">
    <location>
        <begin position="80"/>
        <end position="93"/>
    </location>
</feature>
<sequence>MAKLALRAETPQTEMSTVRRYLDELLEAYKSSETHLGLAATCTKARLKANGHCETQFWASSKHSNCCSGEGMSRPLAGGHDARAVYKDPRGTQ</sequence>
<accession>A0A9Q9EQZ4</accession>